<feature type="compositionally biased region" description="Low complexity" evidence="1">
    <location>
        <begin position="180"/>
        <end position="209"/>
    </location>
</feature>
<comment type="caution">
    <text evidence="2">The sequence shown here is derived from an EMBL/GenBank/DDBJ whole genome shotgun (WGS) entry which is preliminary data.</text>
</comment>
<evidence type="ECO:0000313" key="2">
    <source>
        <dbReference type="EMBL" id="KAJ7679721.1"/>
    </source>
</evidence>
<evidence type="ECO:0000313" key="3">
    <source>
        <dbReference type="Proteomes" id="UP001221757"/>
    </source>
</evidence>
<dbReference type="AlphaFoldDB" id="A0AAD7GCY3"/>
<feature type="compositionally biased region" description="Low complexity" evidence="1">
    <location>
        <begin position="59"/>
        <end position="71"/>
    </location>
</feature>
<organism evidence="2 3">
    <name type="scientific">Mycena rosella</name>
    <name type="common">Pink bonnet</name>
    <name type="synonym">Agaricus rosellus</name>
    <dbReference type="NCBI Taxonomy" id="1033263"/>
    <lineage>
        <taxon>Eukaryota</taxon>
        <taxon>Fungi</taxon>
        <taxon>Dikarya</taxon>
        <taxon>Basidiomycota</taxon>
        <taxon>Agaricomycotina</taxon>
        <taxon>Agaricomycetes</taxon>
        <taxon>Agaricomycetidae</taxon>
        <taxon>Agaricales</taxon>
        <taxon>Marasmiineae</taxon>
        <taxon>Mycenaceae</taxon>
        <taxon>Mycena</taxon>
    </lineage>
</organism>
<reference evidence="2" key="1">
    <citation type="submission" date="2023-03" db="EMBL/GenBank/DDBJ databases">
        <title>Massive genome expansion in bonnet fungi (Mycena s.s.) driven by repeated elements and novel gene families across ecological guilds.</title>
        <authorList>
            <consortium name="Lawrence Berkeley National Laboratory"/>
            <person name="Harder C.B."/>
            <person name="Miyauchi S."/>
            <person name="Viragh M."/>
            <person name="Kuo A."/>
            <person name="Thoen E."/>
            <person name="Andreopoulos B."/>
            <person name="Lu D."/>
            <person name="Skrede I."/>
            <person name="Drula E."/>
            <person name="Henrissat B."/>
            <person name="Morin E."/>
            <person name="Kohler A."/>
            <person name="Barry K."/>
            <person name="LaButti K."/>
            <person name="Morin E."/>
            <person name="Salamov A."/>
            <person name="Lipzen A."/>
            <person name="Mereny Z."/>
            <person name="Hegedus B."/>
            <person name="Baldrian P."/>
            <person name="Stursova M."/>
            <person name="Weitz H."/>
            <person name="Taylor A."/>
            <person name="Grigoriev I.V."/>
            <person name="Nagy L.G."/>
            <person name="Martin F."/>
            <person name="Kauserud H."/>
        </authorList>
    </citation>
    <scope>NUCLEOTIDE SEQUENCE</scope>
    <source>
        <strain evidence="2">CBHHK067</strain>
    </source>
</reference>
<dbReference type="EMBL" id="JARKIE010000128">
    <property type="protein sequence ID" value="KAJ7679721.1"/>
    <property type="molecule type" value="Genomic_DNA"/>
</dbReference>
<keyword evidence="3" id="KW-1185">Reference proteome</keyword>
<sequence>MEDAPAPQNSDRGTTAPLEENPSASPDVSMAVDAPSGLYQETPGPVQRIPFPGERRRSQASGSGTSSALGAEPSESRASQPANDMRAESDVGPSAGIISTKMGSLAPGCAVLRGESASAEGEGVAEENNPESEEEDGDEEEEATGREVEMGVGDLKAKQEMIDAVLPDVGTDDFDDDDLQLLYPDQPSPSAESSASRAGGRRSPAASSARDSRRCPRRRRVSRPCPLRRTSRPCPLRRSRSPRPPCSALGHTPTKSRASISALSRASCSRAARWARRCARCARRWGCSARSSPHRCRRA</sequence>
<protein>
    <submittedName>
        <fullName evidence="2">Uncharacterized protein</fullName>
    </submittedName>
</protein>
<feature type="compositionally biased region" description="Basic and acidic residues" evidence="1">
    <location>
        <begin position="143"/>
        <end position="161"/>
    </location>
</feature>
<gene>
    <name evidence="2" type="ORF">B0H17DRAFT_77821</name>
</gene>
<feature type="compositionally biased region" description="Acidic residues" evidence="1">
    <location>
        <begin position="123"/>
        <end position="142"/>
    </location>
</feature>
<feature type="compositionally biased region" description="Acidic residues" evidence="1">
    <location>
        <begin position="170"/>
        <end position="179"/>
    </location>
</feature>
<feature type="compositionally biased region" description="Basic residues" evidence="1">
    <location>
        <begin position="229"/>
        <end position="241"/>
    </location>
</feature>
<accession>A0AAD7GCY3</accession>
<name>A0AAD7GCY3_MYCRO</name>
<feature type="region of interest" description="Disordered" evidence="1">
    <location>
        <begin position="1"/>
        <end position="259"/>
    </location>
</feature>
<evidence type="ECO:0000256" key="1">
    <source>
        <dbReference type="SAM" id="MobiDB-lite"/>
    </source>
</evidence>
<dbReference type="Proteomes" id="UP001221757">
    <property type="component" value="Unassembled WGS sequence"/>
</dbReference>
<proteinExistence type="predicted"/>